<evidence type="ECO:0008006" key="2">
    <source>
        <dbReference type="Google" id="ProtNLM"/>
    </source>
</evidence>
<accession>A0AB39NIM8</accession>
<dbReference type="GeneID" id="303244655"/>
<dbReference type="EMBL" id="CP163433">
    <property type="protein sequence ID" value="XDQ18328.1"/>
    <property type="molecule type" value="Genomic_DNA"/>
</dbReference>
<reference evidence="1" key="1">
    <citation type="submission" date="2024-07" db="EMBL/GenBank/DDBJ databases">
        <authorList>
            <person name="Yu S.T."/>
        </authorList>
    </citation>
    <scope>NUCLEOTIDE SEQUENCE</scope>
    <source>
        <strain evidence="1">R17</strain>
    </source>
</reference>
<sequence length="74" mass="7881">MTITDDVGRLAGGARRTLTRLAVDRLVRPVWYALVAYGGIWLGGVQVDSEGRVVPLVPTGHDDPEPAGRGLRAS</sequence>
<dbReference type="AlphaFoldDB" id="A0AB39NIM8"/>
<protein>
    <recommendedName>
        <fullName evidence="2">RDD family protein</fullName>
    </recommendedName>
</protein>
<name>A0AB39NIM8_9ACTN</name>
<gene>
    <name evidence="1" type="ORF">AB5J48_09245</name>
</gene>
<proteinExistence type="predicted"/>
<dbReference type="RefSeq" id="WP_006130560.1">
    <property type="nucleotide sequence ID" value="NZ_CP163433.1"/>
</dbReference>
<organism evidence="1">
    <name type="scientific">Streptomyces sp. R17</name>
    <dbReference type="NCBI Taxonomy" id="3238626"/>
    <lineage>
        <taxon>Bacteria</taxon>
        <taxon>Bacillati</taxon>
        <taxon>Actinomycetota</taxon>
        <taxon>Actinomycetes</taxon>
        <taxon>Kitasatosporales</taxon>
        <taxon>Streptomycetaceae</taxon>
        <taxon>Streptomyces</taxon>
    </lineage>
</organism>
<evidence type="ECO:0000313" key="1">
    <source>
        <dbReference type="EMBL" id="XDQ18328.1"/>
    </source>
</evidence>